<reference evidence="2" key="1">
    <citation type="journal article" date="2019" name="Int. J. Syst. Evol. Microbiol.">
        <title>The Global Catalogue of Microorganisms (GCM) 10K type strain sequencing project: providing services to taxonomists for standard genome sequencing and annotation.</title>
        <authorList>
            <consortium name="The Broad Institute Genomics Platform"/>
            <consortium name="The Broad Institute Genome Sequencing Center for Infectious Disease"/>
            <person name="Wu L."/>
            <person name="Ma J."/>
        </authorList>
    </citation>
    <scope>NUCLEOTIDE SEQUENCE [LARGE SCALE GENOMIC DNA]</scope>
    <source>
        <strain evidence="2">CGMCC 4.7289</strain>
    </source>
</reference>
<accession>A0ABV8LYJ6</accession>
<dbReference type="EMBL" id="JBHSAY010000017">
    <property type="protein sequence ID" value="MFC4134879.1"/>
    <property type="molecule type" value="Genomic_DNA"/>
</dbReference>
<dbReference type="RefSeq" id="WP_253763319.1">
    <property type="nucleotide sequence ID" value="NZ_JAMZDZ010000001.1"/>
</dbReference>
<sequence length="307" mass="32984">MAISDHITTYAGLPIVEYPEGSPVADPALVAWRVDDPEYEGGEIFEERLSGLLAEPWAGQVTTLVIGNWGSAYDTAAPVERIAEAATSLPSLRALFLGELTFEECEISWIRHTDITPLFEAYPELTTLTVRGAEGLSFKPLRHTALRSLTFQSGGLDAGIVRAVADSDFPQLNHLELWLGVENYGGDATVDDLSQILAGGRLPRLTSLGLKDADIADEVAAAVAAAPIVARLEELDLSMGVLTDVGAAALLAGQPLTHLRRLDLHHHYLTEPLVARITAELGEAGVDVDLSEPEEPDGTWRYVSVAE</sequence>
<dbReference type="SUPFAM" id="SSF52047">
    <property type="entry name" value="RNI-like"/>
    <property type="match status" value="1"/>
</dbReference>
<proteinExistence type="predicted"/>
<organism evidence="1 2">
    <name type="scientific">Hamadaea flava</name>
    <dbReference type="NCBI Taxonomy" id="1742688"/>
    <lineage>
        <taxon>Bacteria</taxon>
        <taxon>Bacillati</taxon>
        <taxon>Actinomycetota</taxon>
        <taxon>Actinomycetes</taxon>
        <taxon>Micromonosporales</taxon>
        <taxon>Micromonosporaceae</taxon>
        <taxon>Hamadaea</taxon>
    </lineage>
</organism>
<dbReference type="Proteomes" id="UP001595816">
    <property type="component" value="Unassembled WGS sequence"/>
</dbReference>
<name>A0ABV8LYJ6_9ACTN</name>
<evidence type="ECO:0000313" key="1">
    <source>
        <dbReference type="EMBL" id="MFC4134879.1"/>
    </source>
</evidence>
<keyword evidence="2" id="KW-1185">Reference proteome</keyword>
<gene>
    <name evidence="1" type="ORF">ACFOZ4_30075</name>
</gene>
<dbReference type="NCBIfam" id="NF038076">
    <property type="entry name" value="fam_STM4015"/>
    <property type="match status" value="1"/>
</dbReference>
<protein>
    <submittedName>
        <fullName evidence="1">STM4015 family protein</fullName>
    </submittedName>
</protein>
<dbReference type="Gene3D" id="3.80.10.10">
    <property type="entry name" value="Ribonuclease Inhibitor"/>
    <property type="match status" value="1"/>
</dbReference>
<evidence type="ECO:0000313" key="2">
    <source>
        <dbReference type="Proteomes" id="UP001595816"/>
    </source>
</evidence>
<dbReference type="InterPro" id="IPR032675">
    <property type="entry name" value="LRR_dom_sf"/>
</dbReference>
<dbReference type="InterPro" id="IPR047722">
    <property type="entry name" value="STM4015-like"/>
</dbReference>
<comment type="caution">
    <text evidence="1">The sequence shown here is derived from an EMBL/GenBank/DDBJ whole genome shotgun (WGS) entry which is preliminary data.</text>
</comment>